<name>A0A3R9N474_9BACT</name>
<sequence>MKKRSGSLAVTGTGFRAGTFVQLYCIHDQAITPHSAGRVVDQAGGMIEIAVRCRKCGTQAIYATDQLPEGYQIYHIRITGEDGPHLPDELRPVPFVEEEFDVPGTSLQNAHERADFAHQLKLSGHLTRIYINGELHLDERF</sequence>
<accession>A0A3R9N474</accession>
<dbReference type="RefSeq" id="WP_125433063.1">
    <property type="nucleotide sequence ID" value="NZ_RWIS01000014.1"/>
</dbReference>
<evidence type="ECO:0000313" key="1">
    <source>
        <dbReference type="EMBL" id="RSK24920.1"/>
    </source>
</evidence>
<reference evidence="1 2" key="1">
    <citation type="submission" date="2018-12" db="EMBL/GenBank/DDBJ databases">
        <authorList>
            <person name="Feng G."/>
            <person name="Zhu H."/>
        </authorList>
    </citation>
    <scope>NUCLEOTIDE SEQUENCE [LARGE SCALE GENOMIC DNA]</scope>
    <source>
        <strain evidence="1 2">9PBR-2</strain>
    </source>
</reference>
<evidence type="ECO:0000313" key="2">
    <source>
        <dbReference type="Proteomes" id="UP000280066"/>
    </source>
</evidence>
<keyword evidence="2" id="KW-1185">Reference proteome</keyword>
<dbReference type="OrthoDB" id="883200at2"/>
<proteinExistence type="predicted"/>
<organism evidence="1 2">
    <name type="scientific">Hymenobacter metallilatus</name>
    <dbReference type="NCBI Taxonomy" id="2493666"/>
    <lineage>
        <taxon>Bacteria</taxon>
        <taxon>Pseudomonadati</taxon>
        <taxon>Bacteroidota</taxon>
        <taxon>Cytophagia</taxon>
        <taxon>Cytophagales</taxon>
        <taxon>Hymenobacteraceae</taxon>
        <taxon>Hymenobacter</taxon>
    </lineage>
</organism>
<dbReference type="AlphaFoldDB" id="A0A3R9N474"/>
<comment type="caution">
    <text evidence="1">The sequence shown here is derived from an EMBL/GenBank/DDBJ whole genome shotgun (WGS) entry which is preliminary data.</text>
</comment>
<dbReference type="Proteomes" id="UP000280066">
    <property type="component" value="Unassembled WGS sequence"/>
</dbReference>
<gene>
    <name evidence="1" type="ORF">EI290_17995</name>
</gene>
<dbReference type="EMBL" id="RWIS01000014">
    <property type="protein sequence ID" value="RSK24920.1"/>
    <property type="molecule type" value="Genomic_DNA"/>
</dbReference>
<protein>
    <submittedName>
        <fullName evidence="1">Uncharacterized protein</fullName>
    </submittedName>
</protein>